<keyword evidence="2" id="KW-1185">Reference proteome</keyword>
<dbReference type="AlphaFoldDB" id="A0A7J8Y4F3"/>
<gene>
    <name evidence="1" type="ORF">Goari_004746</name>
</gene>
<accession>A0A7J8Y4F3</accession>
<protein>
    <submittedName>
        <fullName evidence="1">Uncharacterized protein</fullName>
    </submittedName>
</protein>
<proteinExistence type="predicted"/>
<sequence length="115" mass="12631">MSSNKTLRYGTFLSYIFRTHRINVNVAPVCAINSFIDILIAHSCNCKLDDKGNWVRMLVKQSLATQALMVPPVAPQSFDALRSPHEAYPTLLAPSSAHTVCLLEAINGMSLQVDA</sequence>
<dbReference type="Proteomes" id="UP000593577">
    <property type="component" value="Unassembled WGS sequence"/>
</dbReference>
<comment type="caution">
    <text evidence="1">The sequence shown here is derived from an EMBL/GenBank/DDBJ whole genome shotgun (WGS) entry which is preliminary data.</text>
</comment>
<reference evidence="1 2" key="1">
    <citation type="journal article" date="2019" name="Genome Biol. Evol.">
        <title>Insights into the evolution of the New World diploid cottons (Gossypium, subgenus Houzingenia) based on genome sequencing.</title>
        <authorList>
            <person name="Grover C.E."/>
            <person name="Arick M.A. 2nd"/>
            <person name="Thrash A."/>
            <person name="Conover J.L."/>
            <person name="Sanders W.S."/>
            <person name="Peterson D.G."/>
            <person name="Frelichowski J.E."/>
            <person name="Scheffler J.A."/>
            <person name="Scheffler B.E."/>
            <person name="Wendel J.F."/>
        </authorList>
    </citation>
    <scope>NUCLEOTIDE SEQUENCE [LARGE SCALE GENOMIC DNA]</scope>
    <source>
        <strain evidence="1">185</strain>
        <tissue evidence="1">Leaf</tissue>
    </source>
</reference>
<dbReference type="EMBL" id="JABFAA010000010">
    <property type="protein sequence ID" value="MBA0694455.1"/>
    <property type="molecule type" value="Genomic_DNA"/>
</dbReference>
<name>A0A7J8Y4F3_GOSAI</name>
<evidence type="ECO:0000313" key="1">
    <source>
        <dbReference type="EMBL" id="MBA0694455.1"/>
    </source>
</evidence>
<evidence type="ECO:0000313" key="2">
    <source>
        <dbReference type="Proteomes" id="UP000593577"/>
    </source>
</evidence>
<organism evidence="1 2">
    <name type="scientific">Gossypium aridum</name>
    <name type="common">American cotton</name>
    <name type="synonym">Erioxylum aridum</name>
    <dbReference type="NCBI Taxonomy" id="34290"/>
    <lineage>
        <taxon>Eukaryota</taxon>
        <taxon>Viridiplantae</taxon>
        <taxon>Streptophyta</taxon>
        <taxon>Embryophyta</taxon>
        <taxon>Tracheophyta</taxon>
        <taxon>Spermatophyta</taxon>
        <taxon>Magnoliopsida</taxon>
        <taxon>eudicotyledons</taxon>
        <taxon>Gunneridae</taxon>
        <taxon>Pentapetalae</taxon>
        <taxon>rosids</taxon>
        <taxon>malvids</taxon>
        <taxon>Malvales</taxon>
        <taxon>Malvaceae</taxon>
        <taxon>Malvoideae</taxon>
        <taxon>Gossypium</taxon>
    </lineage>
</organism>